<reference evidence="2 3" key="1">
    <citation type="journal article" date="2015" name="Nature">
        <title>rRNA introns, odd ribosomes, and small enigmatic genomes across a large radiation of phyla.</title>
        <authorList>
            <person name="Brown C.T."/>
            <person name="Hug L.A."/>
            <person name="Thomas B.C."/>
            <person name="Sharon I."/>
            <person name="Castelle C.J."/>
            <person name="Singh A."/>
            <person name="Wilkins M.J."/>
            <person name="Williams K.H."/>
            <person name="Banfield J.F."/>
        </authorList>
    </citation>
    <scope>NUCLEOTIDE SEQUENCE [LARGE SCALE GENOMIC DNA]</scope>
</reference>
<gene>
    <name evidence="2" type="ORF">UY92_C0003G0043</name>
</gene>
<dbReference type="InterPro" id="IPR029057">
    <property type="entry name" value="PRTase-like"/>
</dbReference>
<dbReference type="STRING" id="1619044.UY92_C0003G0043"/>
<comment type="caution">
    <text evidence="2">The sequence shown here is derived from an EMBL/GenBank/DDBJ whole genome shotgun (WGS) entry which is preliminary data.</text>
</comment>
<dbReference type="Gene3D" id="3.30.1310.20">
    <property type="entry name" value="PRTase-like"/>
    <property type="match status" value="1"/>
</dbReference>
<feature type="domain" description="Phosphoribosyltransferase" evidence="1">
    <location>
        <begin position="10"/>
        <end position="195"/>
    </location>
</feature>
<keyword evidence="2" id="KW-0808">Transferase</keyword>
<accession>A0A0G2ANB3</accession>
<organism evidence="2 3">
    <name type="scientific">Candidatus Magasanikbacteria bacterium GW2011_GWA2_56_11</name>
    <dbReference type="NCBI Taxonomy" id="1619044"/>
    <lineage>
        <taxon>Bacteria</taxon>
        <taxon>Candidatus Magasanikiibacteriota</taxon>
    </lineage>
</organism>
<dbReference type="EMBL" id="LCRX01000003">
    <property type="protein sequence ID" value="KKW42837.1"/>
    <property type="molecule type" value="Genomic_DNA"/>
</dbReference>
<dbReference type="SUPFAM" id="SSF53271">
    <property type="entry name" value="PRTase-like"/>
    <property type="match status" value="1"/>
</dbReference>
<dbReference type="Gene3D" id="3.40.50.2020">
    <property type="match status" value="1"/>
</dbReference>
<dbReference type="AlphaFoldDB" id="A0A0G2ANB3"/>
<evidence type="ECO:0000313" key="3">
    <source>
        <dbReference type="Proteomes" id="UP000033870"/>
    </source>
</evidence>
<name>A0A0G2ANB3_9BACT</name>
<protein>
    <submittedName>
        <fullName evidence="2">Phosphoribosyltransferase</fullName>
    </submittedName>
</protein>
<dbReference type="PATRIC" id="fig|1619044.3.peg.242"/>
<dbReference type="Proteomes" id="UP000033870">
    <property type="component" value="Unassembled WGS sequence"/>
</dbReference>
<dbReference type="InterPro" id="IPR000836">
    <property type="entry name" value="PRTase_dom"/>
</dbReference>
<sequence length="212" mass="22943">MVWRDRQQAGQKLAERLEKYRGKQKAVVLGLPRGGVVTAYQVARYLDLPLDIIVTRKIGAPDNEEYAIGAIDETGAGFFNDTAVQALGAGPGYLKETVRKEKKEAERRLRAYRAGRPPLDLTGATAIIVDDGVATGYTMRAALHSCRKKNAGRVIAAAPVIAPDTIPGLKALADEVVCLETPENFGGVGQFYADFSPTTDEKVLSLLSQKKQ</sequence>
<keyword evidence="2" id="KW-0328">Glycosyltransferase</keyword>
<proteinExistence type="predicted"/>
<dbReference type="Pfam" id="PF00156">
    <property type="entry name" value="Pribosyltran"/>
    <property type="match status" value="1"/>
</dbReference>
<evidence type="ECO:0000313" key="2">
    <source>
        <dbReference type="EMBL" id="KKW42837.1"/>
    </source>
</evidence>
<dbReference type="CDD" id="cd06223">
    <property type="entry name" value="PRTases_typeI"/>
    <property type="match status" value="1"/>
</dbReference>
<evidence type="ECO:0000259" key="1">
    <source>
        <dbReference type="Pfam" id="PF00156"/>
    </source>
</evidence>
<dbReference type="GO" id="GO:0016757">
    <property type="term" value="F:glycosyltransferase activity"/>
    <property type="evidence" value="ECO:0007669"/>
    <property type="project" value="UniProtKB-KW"/>
</dbReference>